<keyword evidence="10" id="KW-1185">Reference proteome</keyword>
<dbReference type="InterPro" id="IPR022929">
    <property type="entry name" value="Put_MntP"/>
</dbReference>
<dbReference type="EMBL" id="FNQR01000007">
    <property type="protein sequence ID" value="SEA69907.1"/>
    <property type="molecule type" value="Genomic_DNA"/>
</dbReference>
<reference evidence="9 10" key="1">
    <citation type="submission" date="2016-10" db="EMBL/GenBank/DDBJ databases">
        <authorList>
            <person name="de Groot N.N."/>
        </authorList>
    </citation>
    <scope>NUCLEOTIDE SEQUENCE [LARGE SCALE GENOMIC DNA]</scope>
    <source>
        <strain evidence="9 10">CCM7597</strain>
    </source>
</reference>
<feature type="transmembrane region" description="Helical" evidence="8">
    <location>
        <begin position="71"/>
        <end position="90"/>
    </location>
</feature>
<evidence type="ECO:0000256" key="5">
    <source>
        <dbReference type="ARBA" id="ARBA00023065"/>
    </source>
</evidence>
<feature type="transmembrane region" description="Helical" evidence="8">
    <location>
        <begin position="40"/>
        <end position="65"/>
    </location>
</feature>
<keyword evidence="6 8" id="KW-0472">Membrane</keyword>
<evidence type="ECO:0000256" key="7">
    <source>
        <dbReference type="ARBA" id="ARBA00023211"/>
    </source>
</evidence>
<dbReference type="InterPro" id="IPR003810">
    <property type="entry name" value="Mntp/YtaF"/>
</dbReference>
<evidence type="ECO:0000256" key="8">
    <source>
        <dbReference type="HAMAP-Rule" id="MF_01521"/>
    </source>
</evidence>
<accession>A0A1H4DB71</accession>
<evidence type="ECO:0000313" key="10">
    <source>
        <dbReference type="Proteomes" id="UP000198584"/>
    </source>
</evidence>
<keyword evidence="4 8" id="KW-1133">Transmembrane helix</keyword>
<keyword evidence="3 8" id="KW-0812">Transmembrane</keyword>
<keyword evidence="2 8" id="KW-1003">Cell membrane</keyword>
<feature type="transmembrane region" description="Helical" evidence="8">
    <location>
        <begin position="160"/>
        <end position="181"/>
    </location>
</feature>
<comment type="function">
    <text evidence="8">Probably functions as a manganese efflux pump.</text>
</comment>
<organism evidence="9 10">
    <name type="scientific">Thalassobacillus cyri</name>
    <dbReference type="NCBI Taxonomy" id="571932"/>
    <lineage>
        <taxon>Bacteria</taxon>
        <taxon>Bacillati</taxon>
        <taxon>Bacillota</taxon>
        <taxon>Bacilli</taxon>
        <taxon>Bacillales</taxon>
        <taxon>Bacillaceae</taxon>
        <taxon>Thalassobacillus</taxon>
    </lineage>
</organism>
<feature type="transmembrane region" description="Helical" evidence="8">
    <location>
        <begin position="102"/>
        <end position="121"/>
    </location>
</feature>
<comment type="subcellular location">
    <subcellularLocation>
        <location evidence="8">Cell membrane</location>
        <topology evidence="8">Multi-pass membrane protein</topology>
    </subcellularLocation>
</comment>
<evidence type="ECO:0000256" key="4">
    <source>
        <dbReference type="ARBA" id="ARBA00022989"/>
    </source>
</evidence>
<keyword evidence="7 8" id="KW-0464">Manganese</keyword>
<dbReference type="GO" id="GO:0005384">
    <property type="term" value="F:manganese ion transmembrane transporter activity"/>
    <property type="evidence" value="ECO:0007669"/>
    <property type="project" value="UniProtKB-UniRule"/>
</dbReference>
<proteinExistence type="inferred from homology"/>
<evidence type="ECO:0000256" key="2">
    <source>
        <dbReference type="ARBA" id="ARBA00022475"/>
    </source>
</evidence>
<dbReference type="Proteomes" id="UP000198584">
    <property type="component" value="Unassembled WGS sequence"/>
</dbReference>
<evidence type="ECO:0000256" key="3">
    <source>
        <dbReference type="ARBA" id="ARBA00022692"/>
    </source>
</evidence>
<sequence>MESVWLGEVVSLSILAFALGLDAFSVSLGMGMQRMRLKRIFFLGLLVGIFHVIMPFIGIIIGQLVSAPLNHMTMLIGGMLLIGIGAHMFFSSFRDDKEPQSPIGIGVILFAFSVSVDSFSAGLSLGLSGAGVLMAVLLFGVMSMVLTWTGFMLGRKAKGLLGVYSELLGGSILCAIGLNMLF</sequence>
<protein>
    <recommendedName>
        <fullName evidence="8">Putative manganese efflux pump MntP</fullName>
    </recommendedName>
</protein>
<feature type="transmembrane region" description="Helical" evidence="8">
    <location>
        <begin position="127"/>
        <end position="148"/>
    </location>
</feature>
<dbReference type="PANTHER" id="PTHR35529:SF1">
    <property type="entry name" value="MANGANESE EFFLUX PUMP MNTP-RELATED"/>
    <property type="match status" value="1"/>
</dbReference>
<keyword evidence="5 8" id="KW-0406">Ion transport</keyword>
<feature type="transmembrane region" description="Helical" evidence="8">
    <location>
        <begin position="6"/>
        <end position="28"/>
    </location>
</feature>
<evidence type="ECO:0000313" key="9">
    <source>
        <dbReference type="EMBL" id="SEA69907.1"/>
    </source>
</evidence>
<dbReference type="OrthoDB" id="1679700at2"/>
<dbReference type="GO" id="GO:0005886">
    <property type="term" value="C:plasma membrane"/>
    <property type="evidence" value="ECO:0007669"/>
    <property type="project" value="UniProtKB-SubCell"/>
</dbReference>
<keyword evidence="1 8" id="KW-0813">Transport</keyword>
<dbReference type="PANTHER" id="PTHR35529">
    <property type="entry name" value="MANGANESE EFFLUX PUMP MNTP-RELATED"/>
    <property type="match status" value="1"/>
</dbReference>
<dbReference type="RefSeq" id="WP_093044848.1">
    <property type="nucleotide sequence ID" value="NZ_FNQR01000007.1"/>
</dbReference>
<dbReference type="Pfam" id="PF02659">
    <property type="entry name" value="Mntp"/>
    <property type="match status" value="1"/>
</dbReference>
<gene>
    <name evidence="8" type="primary">mntP</name>
    <name evidence="9" type="ORF">SAMN05421743_10762</name>
</gene>
<name>A0A1H4DB71_9BACI</name>
<dbReference type="AlphaFoldDB" id="A0A1H4DB71"/>
<evidence type="ECO:0000256" key="6">
    <source>
        <dbReference type="ARBA" id="ARBA00023136"/>
    </source>
</evidence>
<evidence type="ECO:0000256" key="1">
    <source>
        <dbReference type="ARBA" id="ARBA00022448"/>
    </source>
</evidence>
<comment type="similarity">
    <text evidence="8">Belongs to the MntP (TC 9.B.29) family.</text>
</comment>
<dbReference type="STRING" id="571932.SAMN05421743_10762"/>
<dbReference type="HAMAP" id="MF_01521">
    <property type="entry name" value="MntP_pump"/>
    <property type="match status" value="1"/>
</dbReference>